<dbReference type="EMBL" id="LGRX02034619">
    <property type="protein sequence ID" value="KAK3237373.1"/>
    <property type="molecule type" value="Genomic_DNA"/>
</dbReference>
<evidence type="ECO:0000313" key="1">
    <source>
        <dbReference type="EMBL" id="KAK3237373.1"/>
    </source>
</evidence>
<reference evidence="1 2" key="1">
    <citation type="journal article" date="2015" name="Genome Biol. Evol.">
        <title>Comparative Genomics of a Bacterivorous Green Alga Reveals Evolutionary Causalities and Consequences of Phago-Mixotrophic Mode of Nutrition.</title>
        <authorList>
            <person name="Burns J.A."/>
            <person name="Paasch A."/>
            <person name="Narechania A."/>
            <person name="Kim E."/>
        </authorList>
    </citation>
    <scope>NUCLEOTIDE SEQUENCE [LARGE SCALE GENOMIC DNA]</scope>
    <source>
        <strain evidence="1 2">PLY_AMNH</strain>
    </source>
</reference>
<keyword evidence="2" id="KW-1185">Reference proteome</keyword>
<evidence type="ECO:0000313" key="2">
    <source>
        <dbReference type="Proteomes" id="UP001190700"/>
    </source>
</evidence>
<accession>A0AAE0BIT2</accession>
<gene>
    <name evidence="1" type="ORF">CYMTET_52546</name>
</gene>
<proteinExistence type="predicted"/>
<comment type="caution">
    <text evidence="1">The sequence shown here is derived from an EMBL/GenBank/DDBJ whole genome shotgun (WGS) entry which is preliminary data.</text>
</comment>
<dbReference type="Proteomes" id="UP001190700">
    <property type="component" value="Unassembled WGS sequence"/>
</dbReference>
<name>A0AAE0BIT2_9CHLO</name>
<organism evidence="1 2">
    <name type="scientific">Cymbomonas tetramitiformis</name>
    <dbReference type="NCBI Taxonomy" id="36881"/>
    <lineage>
        <taxon>Eukaryota</taxon>
        <taxon>Viridiplantae</taxon>
        <taxon>Chlorophyta</taxon>
        <taxon>Pyramimonadophyceae</taxon>
        <taxon>Pyramimonadales</taxon>
        <taxon>Pyramimonadaceae</taxon>
        <taxon>Cymbomonas</taxon>
    </lineage>
</organism>
<sequence length="68" mass="7823">MSPGDGRVQVLEVCWAEDARDRPSMDQVIERLVEAPRWDTDGRLTRQRSKAQQFGERMAARACAYINQ</sequence>
<protein>
    <submittedName>
        <fullName evidence="1">Uncharacterized protein</fullName>
    </submittedName>
</protein>
<dbReference type="AlphaFoldDB" id="A0AAE0BIT2"/>